<gene>
    <name evidence="1" type="ORF">GCU69_20090</name>
</gene>
<comment type="caution">
    <text evidence="1">The sequence shown here is derived from an EMBL/GenBank/DDBJ whole genome shotgun (WGS) entry which is preliminary data.</text>
</comment>
<accession>A0ABQ7FEW3</accession>
<reference evidence="1 2" key="1">
    <citation type="submission" date="2019-10" db="EMBL/GenBank/DDBJ databases">
        <title>Streptomyces tenebrisbrunneis sp.nov., an endogenous actinomycete isolated from of Lycium ruthenicum.</title>
        <authorList>
            <person name="Ma L."/>
        </authorList>
    </citation>
    <scope>NUCLEOTIDE SEQUENCE [LARGE SCALE GENOMIC DNA]</scope>
    <source>
        <strain evidence="1 2">TRM 66187</strain>
    </source>
</reference>
<evidence type="ECO:0000313" key="1">
    <source>
        <dbReference type="EMBL" id="KAF4407355.1"/>
    </source>
</evidence>
<dbReference type="RefSeq" id="WP_098751203.1">
    <property type="nucleotide sequence ID" value="NZ_WHPN01000320.1"/>
</dbReference>
<dbReference type="SUPFAM" id="SSF55718">
    <property type="entry name" value="SCP-like"/>
    <property type="match status" value="1"/>
</dbReference>
<organism evidence="1 2">
    <name type="scientific">Streptomyces lycii</name>
    <dbReference type="NCBI Taxonomy" id="2654337"/>
    <lineage>
        <taxon>Bacteria</taxon>
        <taxon>Bacillati</taxon>
        <taxon>Actinomycetota</taxon>
        <taxon>Actinomycetes</taxon>
        <taxon>Kitasatosporales</taxon>
        <taxon>Streptomycetaceae</taxon>
        <taxon>Streptomyces</taxon>
    </lineage>
</organism>
<sequence>MTTTLDDCRAALGRLARNLAGANGEVRRATAVDRSLSCHVTDLDVTFTGRLTDGRIEDVTAAPGPPAERAQIRLAMTGDDLVAMVDGELHFAKAWGSGRVRLEAGFRDLLRLRSLL</sequence>
<dbReference type="EMBL" id="WHPN01000320">
    <property type="protein sequence ID" value="KAF4407355.1"/>
    <property type="molecule type" value="Genomic_DNA"/>
</dbReference>
<evidence type="ECO:0000313" key="2">
    <source>
        <dbReference type="Proteomes" id="UP000621266"/>
    </source>
</evidence>
<proteinExistence type="predicted"/>
<dbReference type="Proteomes" id="UP000621266">
    <property type="component" value="Unassembled WGS sequence"/>
</dbReference>
<protein>
    <submittedName>
        <fullName evidence="1">Sterol-binding protein</fullName>
    </submittedName>
</protein>
<name>A0ABQ7FEW3_9ACTN</name>
<dbReference type="InterPro" id="IPR036527">
    <property type="entry name" value="SCP2_sterol-bd_dom_sf"/>
</dbReference>
<keyword evidence="2" id="KW-1185">Reference proteome</keyword>
<dbReference type="Gene3D" id="3.30.1050.10">
    <property type="entry name" value="SCP2 sterol-binding domain"/>
    <property type="match status" value="1"/>
</dbReference>